<evidence type="ECO:0000313" key="3">
    <source>
        <dbReference type="EMBL" id="KAK9425320.1"/>
    </source>
</evidence>
<gene>
    <name evidence="3" type="ORF">SUNI508_13121</name>
</gene>
<dbReference type="PANTHER" id="PTHR22893:SF91">
    <property type="entry name" value="NADPH DEHYDROGENASE 2-RELATED"/>
    <property type="match status" value="1"/>
</dbReference>
<comment type="caution">
    <text evidence="3">The sequence shown here is derived from an EMBL/GenBank/DDBJ whole genome shotgun (WGS) entry which is preliminary data.</text>
</comment>
<evidence type="ECO:0000313" key="4">
    <source>
        <dbReference type="Proteomes" id="UP001408356"/>
    </source>
</evidence>
<keyword evidence="4" id="KW-1185">Reference proteome</keyword>
<sequence length="368" mass="40620">MSNSRLFQPLKVGNATVQHRIAMAPLTRFRASDEHVPLPFVKEYYAQRASVPGTLIVSEATLISKQAGVGAYSNVPGIYSKEQIAAWKEVTDAVHEKKSFIYLQIWALGRVADPEATKKEGGEVKSASPIPHEEGATVPKELTQDEIKSLVAEYAKAARNAVEAGFDGVEIHGANGYLVDQFIQDNSNQRTDSYGGSIENRSRFAIEVATAVVDAVGAERTAIRLSPYSSFQGMGMKDPIPQFTDVVSKLKPLKLSYLHLVESRIDGNADTEATEKVDFAVQAWENTSPILLAGGFTPESAKRAANEEYKNRDIIIVFGRSFISTPDLPFRIQKGIPLTPYDRNKFYNAGEKDGYITWPFSKEFIEVH</sequence>
<dbReference type="Gene3D" id="3.20.20.70">
    <property type="entry name" value="Aldolase class I"/>
    <property type="match status" value="1"/>
</dbReference>
<evidence type="ECO:0000256" key="1">
    <source>
        <dbReference type="ARBA" id="ARBA00022630"/>
    </source>
</evidence>
<dbReference type="PANTHER" id="PTHR22893">
    <property type="entry name" value="NADH OXIDOREDUCTASE-RELATED"/>
    <property type="match status" value="1"/>
</dbReference>
<dbReference type="InterPro" id="IPR013785">
    <property type="entry name" value="Aldolase_TIM"/>
</dbReference>
<proteinExistence type="predicted"/>
<name>A0ABR2VEH0_9PEZI</name>
<evidence type="ECO:0000259" key="2">
    <source>
        <dbReference type="Pfam" id="PF00724"/>
    </source>
</evidence>
<accession>A0ABR2VEH0</accession>
<feature type="domain" description="NADH:flavin oxidoreductase/NADH oxidase N-terminal" evidence="2">
    <location>
        <begin position="6"/>
        <end position="338"/>
    </location>
</feature>
<organism evidence="3 4">
    <name type="scientific">Seiridium unicorne</name>
    <dbReference type="NCBI Taxonomy" id="138068"/>
    <lineage>
        <taxon>Eukaryota</taxon>
        <taxon>Fungi</taxon>
        <taxon>Dikarya</taxon>
        <taxon>Ascomycota</taxon>
        <taxon>Pezizomycotina</taxon>
        <taxon>Sordariomycetes</taxon>
        <taxon>Xylariomycetidae</taxon>
        <taxon>Amphisphaeriales</taxon>
        <taxon>Sporocadaceae</taxon>
        <taxon>Seiridium</taxon>
    </lineage>
</organism>
<dbReference type="SUPFAM" id="SSF51395">
    <property type="entry name" value="FMN-linked oxidoreductases"/>
    <property type="match status" value="1"/>
</dbReference>
<dbReference type="InterPro" id="IPR045247">
    <property type="entry name" value="Oye-like"/>
</dbReference>
<dbReference type="Proteomes" id="UP001408356">
    <property type="component" value="Unassembled WGS sequence"/>
</dbReference>
<dbReference type="InterPro" id="IPR001155">
    <property type="entry name" value="OxRdtase_FMN_N"/>
</dbReference>
<keyword evidence="1" id="KW-0285">Flavoprotein</keyword>
<dbReference type="EMBL" id="JARVKF010000020">
    <property type="protein sequence ID" value="KAK9425320.1"/>
    <property type="molecule type" value="Genomic_DNA"/>
</dbReference>
<dbReference type="CDD" id="cd02933">
    <property type="entry name" value="OYE_like_FMN"/>
    <property type="match status" value="1"/>
</dbReference>
<reference evidence="3 4" key="1">
    <citation type="journal article" date="2024" name="J. Plant Pathol.">
        <title>Sequence and assembly of the genome of Seiridium unicorne, isolate CBS 538.82, causal agent of cypress canker disease.</title>
        <authorList>
            <person name="Scali E."/>
            <person name="Rocca G.D."/>
            <person name="Danti R."/>
            <person name="Garbelotto M."/>
            <person name="Barberini S."/>
            <person name="Baroncelli R."/>
            <person name="Emiliani G."/>
        </authorList>
    </citation>
    <scope>NUCLEOTIDE SEQUENCE [LARGE SCALE GENOMIC DNA]</scope>
    <source>
        <strain evidence="3 4">BM-138-508</strain>
    </source>
</reference>
<dbReference type="Pfam" id="PF00724">
    <property type="entry name" value="Oxidored_FMN"/>
    <property type="match status" value="1"/>
</dbReference>
<protein>
    <recommendedName>
        <fullName evidence="2">NADH:flavin oxidoreductase/NADH oxidase N-terminal domain-containing protein</fullName>
    </recommendedName>
</protein>